<dbReference type="InterPro" id="IPR050256">
    <property type="entry name" value="Glycosyltransferase_2"/>
</dbReference>
<accession>A0A0G1VJZ8</accession>
<evidence type="ECO:0000256" key="3">
    <source>
        <dbReference type="ARBA" id="ARBA00023136"/>
    </source>
</evidence>
<keyword evidence="1" id="KW-0812">Transmembrane</keyword>
<dbReference type="InterPro" id="IPR029044">
    <property type="entry name" value="Nucleotide-diphossugar_trans"/>
</dbReference>
<dbReference type="PANTHER" id="PTHR48090:SF3">
    <property type="entry name" value="UNDECAPRENYL-PHOSPHATE 4-DEOXY-4-FORMAMIDO-L-ARABINOSE TRANSFERASE"/>
    <property type="match status" value="1"/>
</dbReference>
<name>A0A0G1VJZ8_9BACT</name>
<sequence length="133" mass="15511">FSEISNFIRKQRETGADLVIGYYKKRRVSFFKILTSRLWELVVFLLFGLKTRDIDCGFKLVSRKVIEKIPKLESERGAFISSEFLIKARKSGFKIIEIPVTHYPRTKGAGTGRKLNVIIKSFVDLLKLWKKLR</sequence>
<keyword evidence="3" id="KW-0472">Membrane</keyword>
<reference evidence="4 5" key="1">
    <citation type="journal article" date="2015" name="Nature">
        <title>rRNA introns, odd ribosomes, and small enigmatic genomes across a large radiation of phyla.</title>
        <authorList>
            <person name="Brown C.T."/>
            <person name="Hug L.A."/>
            <person name="Thomas B.C."/>
            <person name="Sharon I."/>
            <person name="Castelle C.J."/>
            <person name="Singh A."/>
            <person name="Wilkins M.J."/>
            <person name="Williams K.H."/>
            <person name="Banfield J.F."/>
        </authorList>
    </citation>
    <scope>NUCLEOTIDE SEQUENCE [LARGE SCALE GENOMIC DNA]</scope>
</reference>
<dbReference type="Proteomes" id="UP000034575">
    <property type="component" value="Unassembled WGS sequence"/>
</dbReference>
<gene>
    <name evidence="4" type="ORF">UX95_C0022G0006</name>
</gene>
<dbReference type="GO" id="GO:0005886">
    <property type="term" value="C:plasma membrane"/>
    <property type="evidence" value="ECO:0007669"/>
    <property type="project" value="TreeGrafter"/>
</dbReference>
<comment type="caution">
    <text evidence="4">The sequence shown here is derived from an EMBL/GenBank/DDBJ whole genome shotgun (WGS) entry which is preliminary data.</text>
</comment>
<protein>
    <submittedName>
        <fullName evidence="4">Glycosyl transferase family 2</fullName>
    </submittedName>
</protein>
<feature type="non-terminal residue" evidence="4">
    <location>
        <position position="1"/>
    </location>
</feature>
<dbReference type="EMBL" id="LCOD01000022">
    <property type="protein sequence ID" value="KKU70405.1"/>
    <property type="molecule type" value="Genomic_DNA"/>
</dbReference>
<dbReference type="SUPFAM" id="SSF53448">
    <property type="entry name" value="Nucleotide-diphospho-sugar transferases"/>
    <property type="match status" value="1"/>
</dbReference>
<evidence type="ECO:0000313" key="5">
    <source>
        <dbReference type="Proteomes" id="UP000034575"/>
    </source>
</evidence>
<organism evidence="4 5">
    <name type="scientific">Candidatus Woesebacteria bacterium GW2011_GWD1_47_21</name>
    <dbReference type="NCBI Taxonomy" id="1618594"/>
    <lineage>
        <taxon>Bacteria</taxon>
        <taxon>Candidatus Woeseibacteriota</taxon>
    </lineage>
</organism>
<dbReference type="AlphaFoldDB" id="A0A0G1VJZ8"/>
<evidence type="ECO:0000256" key="1">
    <source>
        <dbReference type="ARBA" id="ARBA00022692"/>
    </source>
</evidence>
<dbReference type="Gene3D" id="3.90.550.10">
    <property type="entry name" value="Spore Coat Polysaccharide Biosynthesis Protein SpsA, Chain A"/>
    <property type="match status" value="1"/>
</dbReference>
<keyword evidence="4" id="KW-0808">Transferase</keyword>
<keyword evidence="2" id="KW-1133">Transmembrane helix</keyword>
<dbReference type="GO" id="GO:0099621">
    <property type="term" value="F:undecaprenyl-phosphate 4-deoxy-4-formamido-L-arabinose transferase activity"/>
    <property type="evidence" value="ECO:0007669"/>
    <property type="project" value="TreeGrafter"/>
</dbReference>
<dbReference type="PANTHER" id="PTHR48090">
    <property type="entry name" value="UNDECAPRENYL-PHOSPHATE 4-DEOXY-4-FORMAMIDO-L-ARABINOSE TRANSFERASE-RELATED"/>
    <property type="match status" value="1"/>
</dbReference>
<evidence type="ECO:0000256" key="2">
    <source>
        <dbReference type="ARBA" id="ARBA00022989"/>
    </source>
</evidence>
<proteinExistence type="predicted"/>
<evidence type="ECO:0000313" key="4">
    <source>
        <dbReference type="EMBL" id="KKU70405.1"/>
    </source>
</evidence>